<dbReference type="Proteomes" id="UP001257914">
    <property type="component" value="Unassembled WGS sequence"/>
</dbReference>
<dbReference type="SUPFAM" id="SSF89095">
    <property type="entry name" value="GatB/YqeY motif"/>
    <property type="match status" value="1"/>
</dbReference>
<dbReference type="Gene3D" id="1.10.10.410">
    <property type="match status" value="1"/>
</dbReference>
<dbReference type="PANTHER" id="PTHR28055:SF1">
    <property type="entry name" value="ALTERED INHERITANCE OF MITOCHONDRIA PROTEIN 41, MITOCHONDRIAL"/>
    <property type="match status" value="1"/>
</dbReference>
<dbReference type="InterPro" id="IPR003789">
    <property type="entry name" value="Asn/Gln_tRNA_amidoTrase-B-like"/>
</dbReference>
<comment type="caution">
    <text evidence="1">The sequence shown here is derived from an EMBL/GenBank/DDBJ whole genome shotgun (WGS) entry which is preliminary data.</text>
</comment>
<evidence type="ECO:0000313" key="2">
    <source>
        <dbReference type="Proteomes" id="UP001257914"/>
    </source>
</evidence>
<dbReference type="RefSeq" id="WP_315948037.1">
    <property type="nucleotide sequence ID" value="NZ_JAWCUA010000010.1"/>
</dbReference>
<dbReference type="InterPro" id="IPR023168">
    <property type="entry name" value="GatB_Yqey_C_2"/>
</dbReference>
<dbReference type="Gene3D" id="1.10.1510.10">
    <property type="entry name" value="Uncharacterised protein YqeY/AIM41 PF09424, N-terminal domain"/>
    <property type="match status" value="1"/>
</dbReference>
<dbReference type="EMBL" id="JAWCUA010000010">
    <property type="protein sequence ID" value="MDU0114424.1"/>
    <property type="molecule type" value="Genomic_DNA"/>
</dbReference>
<sequence length="148" mass="16360">MNLKDQLKDAQKDAMRAKAKERLSTIRMVMAAIKQREVDERIELVDEDVIAILTKMVKQRRDSQAQFESAGRAELAEKEAAEILVIDEFLPQPLSEEEVTSLIANAITNSGATSMQDMGKVMAELKPTITGRADMGKVSGLVRAQLNS</sequence>
<organism evidence="1 2">
    <name type="scientific">Psychrosphaera aquimarina</name>
    <dbReference type="NCBI Taxonomy" id="2044854"/>
    <lineage>
        <taxon>Bacteria</taxon>
        <taxon>Pseudomonadati</taxon>
        <taxon>Pseudomonadota</taxon>
        <taxon>Gammaproteobacteria</taxon>
        <taxon>Alteromonadales</taxon>
        <taxon>Pseudoalteromonadaceae</taxon>
        <taxon>Psychrosphaera</taxon>
    </lineage>
</organism>
<reference evidence="1 2" key="1">
    <citation type="submission" date="2023-10" db="EMBL/GenBank/DDBJ databases">
        <title>Psychrosphaera aquimaarina strain SW33 isolated from seawater.</title>
        <authorList>
            <person name="Bayburt H."/>
            <person name="Kim J.M."/>
            <person name="Choi B.J."/>
            <person name="Jeon C.O."/>
        </authorList>
    </citation>
    <scope>NUCLEOTIDE SEQUENCE [LARGE SCALE GENOMIC DNA]</scope>
    <source>
        <strain evidence="1 2">KCTC 52743</strain>
    </source>
</reference>
<evidence type="ECO:0000313" key="1">
    <source>
        <dbReference type="EMBL" id="MDU0114424.1"/>
    </source>
</evidence>
<gene>
    <name evidence="1" type="ORF">RT723_15785</name>
</gene>
<name>A0ABU3R429_9GAMM</name>
<dbReference type="PANTHER" id="PTHR28055">
    <property type="entry name" value="ALTERED INHERITANCE OF MITOCHONDRIA PROTEIN 41, MITOCHONDRIAL"/>
    <property type="match status" value="1"/>
</dbReference>
<dbReference type="InterPro" id="IPR042184">
    <property type="entry name" value="YqeY/Aim41_N"/>
</dbReference>
<accession>A0ABU3R429</accession>
<proteinExistence type="predicted"/>
<dbReference type="Pfam" id="PF09424">
    <property type="entry name" value="YqeY"/>
    <property type="match status" value="1"/>
</dbReference>
<protein>
    <submittedName>
        <fullName evidence="1">GatB/YqeY domain-containing protein</fullName>
    </submittedName>
</protein>
<keyword evidence="2" id="KW-1185">Reference proteome</keyword>
<dbReference type="InterPro" id="IPR019004">
    <property type="entry name" value="YqeY/Aim41"/>
</dbReference>